<dbReference type="Gene3D" id="2.30.30.40">
    <property type="entry name" value="SH3 Domains"/>
    <property type="match status" value="1"/>
</dbReference>
<keyword evidence="2" id="KW-0472">Membrane</keyword>
<proteinExistence type="predicted"/>
<dbReference type="InterPro" id="IPR018660">
    <property type="entry name" value="MliC"/>
</dbReference>
<accession>A0ABY2WTZ6</accession>
<dbReference type="Pfam" id="PF07007">
    <property type="entry name" value="LprI"/>
    <property type="match status" value="1"/>
</dbReference>
<dbReference type="InterPro" id="IPR036328">
    <property type="entry name" value="MliC_sf"/>
</dbReference>
<evidence type="ECO:0000259" key="6">
    <source>
        <dbReference type="Pfam" id="PF08239"/>
    </source>
</evidence>
<dbReference type="Pfam" id="PF08239">
    <property type="entry name" value="SH3_3"/>
    <property type="match status" value="1"/>
</dbReference>
<keyword evidence="9" id="KW-1185">Reference proteome</keyword>
<feature type="domain" description="Lysozyme inhibitor LprI-like N-terminal" evidence="5">
    <location>
        <begin position="126"/>
        <end position="208"/>
    </location>
</feature>
<dbReference type="EMBL" id="VCPD01000006">
    <property type="protein sequence ID" value="TMV05492.1"/>
    <property type="molecule type" value="Genomic_DNA"/>
</dbReference>
<dbReference type="InterPro" id="IPR052755">
    <property type="entry name" value="Lysozyme_Inhibitor_LprI"/>
</dbReference>
<dbReference type="SUPFAM" id="SSF141488">
    <property type="entry name" value="YdhA-like"/>
    <property type="match status" value="1"/>
</dbReference>
<evidence type="ECO:0000256" key="4">
    <source>
        <dbReference type="ARBA" id="ARBA00023288"/>
    </source>
</evidence>
<feature type="domain" description="C-type lysozyme inhibitor" evidence="7">
    <location>
        <begin position="229"/>
        <end position="299"/>
    </location>
</feature>
<keyword evidence="1" id="KW-0732">Signal</keyword>
<dbReference type="PANTHER" id="PTHR37549">
    <property type="entry name" value="LIPOPROTEIN LPRI"/>
    <property type="match status" value="1"/>
</dbReference>
<dbReference type="Gene3D" id="1.20.1270.180">
    <property type="match status" value="1"/>
</dbReference>
<sequence>MVKRHSIPLVIAIATGVPTALLAEADGPDFFAVVNVAEDDVLNIRSEPDASSAKVGAIPPHASGIRNLGCEGGLSFAEWSEATQAERDAAARKRWCKIEYDGVTGWVAARFLGEGSAPSVQPAFNCSEASGEVEIAICADPWLARLDHELNRLYQLAVTGKHATNDRLRELKAVQRGWIKGRNDCWKSSGRMRDCISAQYVMRIDELRTGYADARSADGAGDSLGPFPYVCEGLDAALSVTVVNADPSSLSIRWRDQWVTPVQVPSGSGARYQAELDGGLFEFWMKGDGAMLSLPGQGDFDCRRDEIG</sequence>
<dbReference type="RefSeq" id="WP_138843967.1">
    <property type="nucleotide sequence ID" value="NZ_VCPD01000006.1"/>
</dbReference>
<feature type="domain" description="SH3b" evidence="6">
    <location>
        <begin position="40"/>
        <end position="112"/>
    </location>
</feature>
<evidence type="ECO:0000256" key="3">
    <source>
        <dbReference type="ARBA" id="ARBA00023139"/>
    </source>
</evidence>
<evidence type="ECO:0000256" key="2">
    <source>
        <dbReference type="ARBA" id="ARBA00023136"/>
    </source>
</evidence>
<evidence type="ECO:0000256" key="1">
    <source>
        <dbReference type="ARBA" id="ARBA00022729"/>
    </source>
</evidence>
<dbReference type="InterPro" id="IPR003646">
    <property type="entry name" value="SH3-like_bac-type"/>
</dbReference>
<keyword evidence="3" id="KW-0564">Palmitate</keyword>
<organism evidence="8 9">
    <name type="scientific">Ruegeria sediminis</name>
    <dbReference type="NCBI Taxonomy" id="2583820"/>
    <lineage>
        <taxon>Bacteria</taxon>
        <taxon>Pseudomonadati</taxon>
        <taxon>Pseudomonadota</taxon>
        <taxon>Alphaproteobacteria</taxon>
        <taxon>Rhodobacterales</taxon>
        <taxon>Roseobacteraceae</taxon>
        <taxon>Ruegeria</taxon>
    </lineage>
</organism>
<evidence type="ECO:0000259" key="7">
    <source>
        <dbReference type="Pfam" id="PF09864"/>
    </source>
</evidence>
<dbReference type="InterPro" id="IPR009739">
    <property type="entry name" value="LprI-like_N"/>
</dbReference>
<reference evidence="8 9" key="1">
    <citation type="submission" date="2019-05" db="EMBL/GenBank/DDBJ databases">
        <title>Ruegeria sp. nov., isolated from tidal flat.</title>
        <authorList>
            <person name="Kim W."/>
        </authorList>
    </citation>
    <scope>NUCLEOTIDE SEQUENCE [LARGE SCALE GENOMIC DNA]</scope>
    <source>
        <strain evidence="8 9">CAU 1488</strain>
    </source>
</reference>
<dbReference type="Gene3D" id="2.40.128.200">
    <property type="match status" value="1"/>
</dbReference>
<evidence type="ECO:0000313" key="8">
    <source>
        <dbReference type="EMBL" id="TMV05492.1"/>
    </source>
</evidence>
<dbReference type="Pfam" id="PF09864">
    <property type="entry name" value="MliC"/>
    <property type="match status" value="1"/>
</dbReference>
<evidence type="ECO:0000259" key="5">
    <source>
        <dbReference type="Pfam" id="PF07007"/>
    </source>
</evidence>
<name>A0ABY2WTZ6_9RHOB</name>
<dbReference type="PANTHER" id="PTHR37549:SF1">
    <property type="entry name" value="LIPOPROTEIN LPRI"/>
    <property type="match status" value="1"/>
</dbReference>
<gene>
    <name evidence="8" type="ORF">FGK63_15710</name>
</gene>
<protein>
    <submittedName>
        <fullName evidence="8">DUF1311 domain-containing protein</fullName>
    </submittedName>
</protein>
<evidence type="ECO:0000313" key="9">
    <source>
        <dbReference type="Proteomes" id="UP001193035"/>
    </source>
</evidence>
<keyword evidence="4" id="KW-0449">Lipoprotein</keyword>
<dbReference type="Proteomes" id="UP001193035">
    <property type="component" value="Unassembled WGS sequence"/>
</dbReference>
<comment type="caution">
    <text evidence="8">The sequence shown here is derived from an EMBL/GenBank/DDBJ whole genome shotgun (WGS) entry which is preliminary data.</text>
</comment>